<organism evidence="9 10">
    <name type="scientific">Paragonimus westermani</name>
    <dbReference type="NCBI Taxonomy" id="34504"/>
    <lineage>
        <taxon>Eukaryota</taxon>
        <taxon>Metazoa</taxon>
        <taxon>Spiralia</taxon>
        <taxon>Lophotrochozoa</taxon>
        <taxon>Platyhelminthes</taxon>
        <taxon>Trematoda</taxon>
        <taxon>Digenea</taxon>
        <taxon>Plagiorchiida</taxon>
        <taxon>Troglotremata</taxon>
        <taxon>Troglotrematidae</taxon>
        <taxon>Paragonimus</taxon>
    </lineage>
</organism>
<dbReference type="EMBL" id="JTDF01001773">
    <property type="protein sequence ID" value="KAF8569572.1"/>
    <property type="molecule type" value="Genomic_DNA"/>
</dbReference>
<proteinExistence type="inferred from homology"/>
<evidence type="ECO:0000256" key="1">
    <source>
        <dbReference type="ARBA" id="ARBA00004123"/>
    </source>
</evidence>
<dbReference type="Proteomes" id="UP000699462">
    <property type="component" value="Unassembled WGS sequence"/>
</dbReference>
<evidence type="ECO:0000256" key="3">
    <source>
        <dbReference type="ARBA" id="ARBA00014804"/>
    </source>
</evidence>
<evidence type="ECO:0000313" key="10">
    <source>
        <dbReference type="Proteomes" id="UP000699462"/>
    </source>
</evidence>
<dbReference type="Gene3D" id="1.20.58.1030">
    <property type="match status" value="1"/>
</dbReference>
<dbReference type="PANTHER" id="PTHR21206">
    <property type="entry name" value="SLD5 PROTEIN"/>
    <property type="match status" value="1"/>
</dbReference>
<keyword evidence="10" id="KW-1185">Reference proteome</keyword>
<dbReference type="InterPro" id="IPR036224">
    <property type="entry name" value="GINS_bundle-like_dom_sf"/>
</dbReference>
<keyword evidence="5 6" id="KW-0539">Nucleus</keyword>
<dbReference type="PANTHER" id="PTHR21206:SF0">
    <property type="entry name" value="DNA REPLICATION COMPLEX GINS PROTEIN SLD5"/>
    <property type="match status" value="1"/>
</dbReference>
<feature type="domain" description="GINS subunit" evidence="7">
    <location>
        <begin position="81"/>
        <end position="150"/>
    </location>
</feature>
<evidence type="ECO:0000259" key="7">
    <source>
        <dbReference type="Pfam" id="PF05916"/>
    </source>
</evidence>
<evidence type="ECO:0000259" key="8">
    <source>
        <dbReference type="Pfam" id="PF16922"/>
    </source>
</evidence>
<name>A0A8T0DQS9_9TREM</name>
<dbReference type="Gene3D" id="3.40.5.60">
    <property type="match status" value="1"/>
</dbReference>
<dbReference type="Pfam" id="PF16922">
    <property type="entry name" value="SLD5_C"/>
    <property type="match status" value="1"/>
</dbReference>
<dbReference type="OrthoDB" id="338231at2759"/>
<dbReference type="SUPFAM" id="SSF158573">
    <property type="entry name" value="GINS helical bundle-like"/>
    <property type="match status" value="1"/>
</dbReference>
<comment type="function">
    <text evidence="6">The GINS complex plays an essential role in the initiation of DNA replication.</text>
</comment>
<comment type="similarity">
    <text evidence="2 6">Belongs to the GINS4/SLD5 family.</text>
</comment>
<evidence type="ECO:0000313" key="9">
    <source>
        <dbReference type="EMBL" id="KAF8569572.1"/>
    </source>
</evidence>
<keyword evidence="4 6" id="KW-0235">DNA replication</keyword>
<protein>
    <recommendedName>
        <fullName evidence="3 6">DNA replication complex GINS protein SLD5</fullName>
    </recommendedName>
</protein>
<dbReference type="InterPro" id="IPR021151">
    <property type="entry name" value="GINS_A"/>
</dbReference>
<dbReference type="Pfam" id="PF05916">
    <property type="entry name" value="Sld5"/>
    <property type="match status" value="1"/>
</dbReference>
<dbReference type="InterPro" id="IPR038749">
    <property type="entry name" value="Sld5_GINS_A"/>
</dbReference>
<evidence type="ECO:0000256" key="2">
    <source>
        <dbReference type="ARBA" id="ARBA00008187"/>
    </source>
</evidence>
<reference evidence="9 10" key="1">
    <citation type="submission" date="2019-07" db="EMBL/GenBank/DDBJ databases">
        <title>Annotation for the trematode Paragonimus westermani.</title>
        <authorList>
            <person name="Choi Y.-J."/>
        </authorList>
    </citation>
    <scope>NUCLEOTIDE SEQUENCE [LARGE SCALE GENOMIC DNA]</scope>
    <source>
        <strain evidence="9">180907_Pwestermani</strain>
    </source>
</reference>
<dbReference type="PIRSF" id="PIRSF007764">
    <property type="entry name" value="Sld5"/>
    <property type="match status" value="1"/>
</dbReference>
<comment type="caution">
    <text evidence="9">The sequence shown here is derived from an EMBL/GenBank/DDBJ whole genome shotgun (WGS) entry which is preliminary data.</text>
</comment>
<dbReference type="AlphaFoldDB" id="A0A8T0DQS9"/>
<dbReference type="InterPro" id="IPR008591">
    <property type="entry name" value="GINS_Sld5"/>
</dbReference>
<dbReference type="CDD" id="cd11711">
    <property type="entry name" value="GINS_A_Sld5"/>
    <property type="match status" value="1"/>
</dbReference>
<sequence>MNAPIAPVLEEIIGDSDEECEANTELLTPAELMNRLLKVWQNEKMAPILLSAHPDLLGLVQEEADRLDVQAKSLPAGDLRAQLKRMQVERVRFVLTDYMRIRINKIEQFAEHILAEERSRPDDDSPHLTAEEFIFAKTYTNSIKDYLKNAIVNRLPANMQTVKEEDLALRPNPDGYVFCRAVSRVDSIEYIDKPGPDGQPRTVSLTLEPEDQYLLPYSIIQQHVDAGDVILL</sequence>
<evidence type="ECO:0000256" key="4">
    <source>
        <dbReference type="ARBA" id="ARBA00022705"/>
    </source>
</evidence>
<gene>
    <name evidence="9" type="ORF">P879_00756</name>
</gene>
<comment type="subcellular location">
    <subcellularLocation>
        <location evidence="1 6">Nucleus</location>
    </subcellularLocation>
</comment>
<dbReference type="SUPFAM" id="SSF160059">
    <property type="entry name" value="PriA/YqbF domain"/>
    <property type="match status" value="1"/>
</dbReference>
<evidence type="ECO:0000256" key="5">
    <source>
        <dbReference type="ARBA" id="ARBA00023242"/>
    </source>
</evidence>
<feature type="domain" description="DNA replication complex GINS protein SLD5 C-terminal" evidence="8">
    <location>
        <begin position="171"/>
        <end position="232"/>
    </location>
</feature>
<dbReference type="CDD" id="cd21692">
    <property type="entry name" value="GINS_B_Sld5"/>
    <property type="match status" value="1"/>
</dbReference>
<accession>A0A8T0DQS9</accession>
<dbReference type="GO" id="GO:0000811">
    <property type="term" value="C:GINS complex"/>
    <property type="evidence" value="ECO:0007669"/>
    <property type="project" value="UniProtKB-UniRule"/>
</dbReference>
<dbReference type="InterPro" id="IPR031633">
    <property type="entry name" value="SLD5_C"/>
</dbReference>
<evidence type="ECO:0000256" key="6">
    <source>
        <dbReference type="PIRNR" id="PIRNR007764"/>
    </source>
</evidence>
<dbReference type="GO" id="GO:0006261">
    <property type="term" value="P:DNA-templated DNA replication"/>
    <property type="evidence" value="ECO:0007669"/>
    <property type="project" value="InterPro"/>
</dbReference>
<dbReference type="GO" id="GO:0000727">
    <property type="term" value="P:double-strand break repair via break-induced replication"/>
    <property type="evidence" value="ECO:0007669"/>
    <property type="project" value="TreeGrafter"/>
</dbReference>